<comment type="caution">
    <text evidence="2">The sequence shown here is derived from an EMBL/GenBank/DDBJ whole genome shotgun (WGS) entry which is preliminary data.</text>
</comment>
<evidence type="ECO:0000313" key="2">
    <source>
        <dbReference type="EMBL" id="MYL70795.1"/>
    </source>
</evidence>
<evidence type="ECO:0000313" key="3">
    <source>
        <dbReference type="Proteomes" id="UP000450457"/>
    </source>
</evidence>
<name>A0A845FAZ2_9BACI</name>
<accession>A0A845FAZ2</accession>
<protein>
    <submittedName>
        <fullName evidence="2">Uncharacterized protein</fullName>
    </submittedName>
</protein>
<reference evidence="2 3" key="1">
    <citation type="submission" date="2019-11" db="EMBL/GenBank/DDBJ databases">
        <title>Genome sequences of 17 halophilic strains isolated from different environments.</title>
        <authorList>
            <person name="Furrow R.E."/>
        </authorList>
    </citation>
    <scope>NUCLEOTIDE SEQUENCE [LARGE SCALE GENOMIC DNA]</scope>
    <source>
        <strain evidence="2 3">SL-4</strain>
    </source>
</reference>
<proteinExistence type="predicted"/>
<dbReference type="EMBL" id="WMFA01000002">
    <property type="protein sequence ID" value="MYL70795.1"/>
    <property type="molecule type" value="Genomic_DNA"/>
</dbReference>
<dbReference type="Proteomes" id="UP000450457">
    <property type="component" value="Unassembled WGS sequence"/>
</dbReference>
<dbReference type="GeneID" id="78006936"/>
<evidence type="ECO:0000256" key="1">
    <source>
        <dbReference type="SAM" id="MobiDB-lite"/>
    </source>
</evidence>
<gene>
    <name evidence="2" type="ORF">GLW00_08030</name>
</gene>
<organism evidence="2 3">
    <name type="scientific">Halobacillus litoralis</name>
    <dbReference type="NCBI Taxonomy" id="45668"/>
    <lineage>
        <taxon>Bacteria</taxon>
        <taxon>Bacillati</taxon>
        <taxon>Bacillota</taxon>
        <taxon>Bacilli</taxon>
        <taxon>Bacillales</taxon>
        <taxon>Bacillaceae</taxon>
        <taxon>Halobacillus</taxon>
    </lineage>
</organism>
<feature type="compositionally biased region" description="Polar residues" evidence="1">
    <location>
        <begin position="8"/>
        <end position="32"/>
    </location>
</feature>
<dbReference type="AlphaFoldDB" id="A0A845FAZ2"/>
<feature type="region of interest" description="Disordered" evidence="1">
    <location>
        <begin position="1"/>
        <end position="45"/>
    </location>
</feature>
<sequence>MKARNVKRQVQNKPFMRASNQPIVINTSSSKTVRPRGGCCGKKRT</sequence>
<dbReference type="RefSeq" id="WP_160912917.1">
    <property type="nucleotide sequence ID" value="NZ_WMFA01000002.1"/>
</dbReference>